<keyword evidence="3" id="KW-1185">Reference proteome</keyword>
<dbReference type="KEGG" id="nwi:Nwi_0257"/>
<evidence type="ECO:0000313" key="3">
    <source>
        <dbReference type="Proteomes" id="UP000002531"/>
    </source>
</evidence>
<dbReference type="InterPro" id="IPR000157">
    <property type="entry name" value="TIR_dom"/>
</dbReference>
<dbReference type="SUPFAM" id="SSF52200">
    <property type="entry name" value="Toll/Interleukin receptor TIR domain"/>
    <property type="match status" value="1"/>
</dbReference>
<dbReference type="eggNOG" id="COG4916">
    <property type="taxonomic scope" value="Bacteria"/>
</dbReference>
<dbReference type="OrthoDB" id="7064950at2"/>
<evidence type="ECO:0000259" key="1">
    <source>
        <dbReference type="PROSITE" id="PS50104"/>
    </source>
</evidence>
<feature type="domain" description="TIR" evidence="1">
    <location>
        <begin position="95"/>
        <end position="221"/>
    </location>
</feature>
<accession>Q3SW17</accession>
<dbReference type="InterPro" id="IPR035897">
    <property type="entry name" value="Toll_tir_struct_dom_sf"/>
</dbReference>
<dbReference type="Proteomes" id="UP000002531">
    <property type="component" value="Chromosome"/>
</dbReference>
<dbReference type="GO" id="GO:0007165">
    <property type="term" value="P:signal transduction"/>
    <property type="evidence" value="ECO:0007669"/>
    <property type="project" value="InterPro"/>
</dbReference>
<evidence type="ECO:0000313" key="2">
    <source>
        <dbReference type="EMBL" id="ABA03524.1"/>
    </source>
</evidence>
<gene>
    <name evidence="2" type="ordered locus">Nwi_0257</name>
</gene>
<dbReference type="AlphaFoldDB" id="Q3SW17"/>
<proteinExistence type="predicted"/>
<dbReference type="STRING" id="323098.Nwi_0257"/>
<reference evidence="2 3" key="1">
    <citation type="journal article" date="2006" name="Appl. Environ. Microbiol.">
        <title>Genome sequence of the chemolithoautotrophic nitrite-oxidizing bacterium Nitrobacter winogradskyi Nb-255.</title>
        <authorList>
            <person name="Starkenburg S.R."/>
            <person name="Chain P.S."/>
            <person name="Sayavedra-Soto L.A."/>
            <person name="Hauser L."/>
            <person name="Land M.L."/>
            <person name="Larimer F.W."/>
            <person name="Malfatti S.A."/>
            <person name="Klotz M.G."/>
            <person name="Bottomley P.J."/>
            <person name="Arp D.J."/>
            <person name="Hickey W.J."/>
        </authorList>
    </citation>
    <scope>NUCLEOTIDE SEQUENCE [LARGE SCALE GENOMIC DNA]</scope>
    <source>
        <strain evidence="3">ATCC 25391 / DSM 10237 / CIP 104748 / NCIMB 11846 / Nb-255</strain>
    </source>
</reference>
<dbReference type="HOGENOM" id="CLU_665354_0_0_5"/>
<name>Q3SW17_NITWN</name>
<dbReference type="Pfam" id="PF13676">
    <property type="entry name" value="TIR_2"/>
    <property type="match status" value="1"/>
</dbReference>
<dbReference type="EMBL" id="CP000115">
    <property type="protein sequence ID" value="ABA03524.1"/>
    <property type="molecule type" value="Genomic_DNA"/>
</dbReference>
<protein>
    <recommendedName>
        <fullName evidence="1">TIR domain-containing protein</fullName>
    </recommendedName>
</protein>
<organism evidence="2 3">
    <name type="scientific">Nitrobacter winogradskyi (strain ATCC 25391 / DSM 10237 / CIP 104748 / NCIMB 11846 / Nb-255)</name>
    <dbReference type="NCBI Taxonomy" id="323098"/>
    <lineage>
        <taxon>Bacteria</taxon>
        <taxon>Pseudomonadati</taxon>
        <taxon>Pseudomonadota</taxon>
        <taxon>Alphaproteobacteria</taxon>
        <taxon>Hyphomicrobiales</taxon>
        <taxon>Nitrobacteraceae</taxon>
        <taxon>Nitrobacter</taxon>
    </lineage>
</organism>
<dbReference type="PROSITE" id="PS50104">
    <property type="entry name" value="TIR"/>
    <property type="match status" value="1"/>
</dbReference>
<sequence length="404" mass="45229">MIYFEINGKRIKPGDFGDALMQAVLKSLEAQIREKIGSIRDPETGEFPVVVMRGDSLENLKMHVEGSPELIALVRERMGDGEEEETPDENAMPEGAPRVFLSYTSDDAALAERIATALQANGIDTWWDKWCITTGDSLRQKIDEGLGDCTHFLVLLTPQSVGKPWVNQEMDAGLVRKLGNKCRFLPVRHKLPPKDLPPLLSGMHAPEISADEDITQLINDIHGISRKPRLGPAPHAVAAEAVTQTGCSAAANTIARYFVENTTYGRFADPIIDVEPLAEKTGLTIADTKDALYELSAFFKDTKIHALVKASLFTEFDRHWKPWDPREDALKLAADIMNDPKFPAESKAIAERYGWEPRRLNPAANYLFERGLLVDYKVIGDREFELHRIVGKADQLRRFLKGRQ</sequence>
<dbReference type="Gene3D" id="3.40.50.10140">
    <property type="entry name" value="Toll/interleukin-1 receptor homology (TIR) domain"/>
    <property type="match status" value="1"/>
</dbReference>